<dbReference type="CDD" id="cd18116">
    <property type="entry name" value="ATP-synt_F1_alpha_N"/>
    <property type="match status" value="1"/>
</dbReference>
<dbReference type="EMBL" id="JADKYU010001318">
    <property type="protein sequence ID" value="MBF4986576.1"/>
    <property type="molecule type" value="Genomic_DNA"/>
</dbReference>
<keyword evidence="7" id="KW-1185">Reference proteome</keyword>
<dbReference type="Gene3D" id="2.40.30.20">
    <property type="match status" value="1"/>
</dbReference>
<sequence>MAEVNPAEVSAILKQQLSGFDATASLDEVGTVLTVGDGIARVYGLSNAQYGELVAFTSGIEGIVLNLEEDNVGVVLLGPSTGIAEGDTAIRCV</sequence>
<dbReference type="InterPro" id="IPR005294">
    <property type="entry name" value="ATP_synth_F1_asu"/>
</dbReference>
<dbReference type="Proteomes" id="UP001194729">
    <property type="component" value="Unassembled WGS sequence"/>
</dbReference>
<dbReference type="InterPro" id="IPR004100">
    <property type="entry name" value="ATPase_F1/V1/A1_a/bsu_N"/>
</dbReference>
<evidence type="ECO:0000313" key="6">
    <source>
        <dbReference type="EMBL" id="MBF4986576.1"/>
    </source>
</evidence>
<feature type="non-terminal residue" evidence="6">
    <location>
        <position position="93"/>
    </location>
</feature>
<evidence type="ECO:0000256" key="1">
    <source>
        <dbReference type="ARBA" id="ARBA00008936"/>
    </source>
</evidence>
<dbReference type="Pfam" id="PF02874">
    <property type="entry name" value="ATP-synt_ab_N"/>
    <property type="match status" value="1"/>
</dbReference>
<proteinExistence type="inferred from homology"/>
<comment type="caution">
    <text evidence="6">The sequence shown here is derived from an EMBL/GenBank/DDBJ whole genome shotgun (WGS) entry which is preliminary data.</text>
</comment>
<evidence type="ECO:0000256" key="4">
    <source>
        <dbReference type="ARBA" id="ARBA00023310"/>
    </source>
</evidence>
<dbReference type="PANTHER" id="PTHR48082">
    <property type="entry name" value="ATP SYNTHASE SUBUNIT ALPHA, MITOCHONDRIAL"/>
    <property type="match status" value="1"/>
</dbReference>
<evidence type="ECO:0000256" key="3">
    <source>
        <dbReference type="ARBA" id="ARBA00022967"/>
    </source>
</evidence>
<keyword evidence="2" id="KW-0813">Transport</keyword>
<keyword evidence="3" id="KW-1278">Translocase</keyword>
<comment type="similarity">
    <text evidence="1">Belongs to the ATPase alpha/beta chains family.</text>
</comment>
<evidence type="ECO:0000259" key="5">
    <source>
        <dbReference type="Pfam" id="PF02874"/>
    </source>
</evidence>
<dbReference type="InterPro" id="IPR023366">
    <property type="entry name" value="ATP_synth_asu-like_sf"/>
</dbReference>
<reference evidence="6 7" key="1">
    <citation type="submission" date="2020-11" db="EMBL/GenBank/DDBJ databases">
        <title>P. mediterranea TC4 genome.</title>
        <authorList>
            <person name="Molmeret M."/>
        </authorList>
    </citation>
    <scope>NUCLEOTIDE SEQUENCE [LARGE SCALE GENOMIC DNA]</scope>
    <source>
        <strain evidence="6 7">TC4</strain>
    </source>
</reference>
<dbReference type="InterPro" id="IPR036121">
    <property type="entry name" value="ATPase_F1/V1/A1_a/bsu_N_sf"/>
</dbReference>
<evidence type="ECO:0000313" key="7">
    <source>
        <dbReference type="Proteomes" id="UP001194729"/>
    </source>
</evidence>
<dbReference type="PANTHER" id="PTHR48082:SF2">
    <property type="entry name" value="ATP SYNTHASE SUBUNIT ALPHA, MITOCHONDRIAL"/>
    <property type="match status" value="1"/>
</dbReference>
<gene>
    <name evidence="6" type="ORF">FNJ87_20430</name>
</gene>
<protein>
    <submittedName>
        <fullName evidence="6">F0F1 ATP synthase subunit alpha</fullName>
    </submittedName>
</protein>
<keyword evidence="4" id="KW-0066">ATP synthesis</keyword>
<evidence type="ECO:0000256" key="2">
    <source>
        <dbReference type="ARBA" id="ARBA00022448"/>
    </source>
</evidence>
<dbReference type="SUPFAM" id="SSF50615">
    <property type="entry name" value="N-terminal domain of alpha and beta subunits of F1 ATP synthase"/>
    <property type="match status" value="1"/>
</dbReference>
<organism evidence="6 7">
    <name type="scientific">Nonlabens mediterrranea</name>
    <dbReference type="NCBI Taxonomy" id="1419947"/>
    <lineage>
        <taxon>Bacteria</taxon>
        <taxon>Pseudomonadati</taxon>
        <taxon>Bacteroidota</taxon>
        <taxon>Flavobacteriia</taxon>
        <taxon>Flavobacteriales</taxon>
        <taxon>Flavobacteriaceae</taxon>
        <taxon>Nonlabens</taxon>
    </lineage>
</organism>
<name>A0ABS0ABL9_9FLAO</name>
<accession>A0ABS0ABL9</accession>
<feature type="domain" description="ATPase F1/V1/A1 complex alpha/beta subunit N-terminal" evidence="5">
    <location>
        <begin position="28"/>
        <end position="91"/>
    </location>
</feature>